<dbReference type="InterPro" id="IPR023772">
    <property type="entry name" value="DNA-bd_HTH_TetR-type_CS"/>
</dbReference>
<dbReference type="Pfam" id="PF00440">
    <property type="entry name" value="TetR_N"/>
    <property type="match status" value="1"/>
</dbReference>
<evidence type="ECO:0000256" key="1">
    <source>
        <dbReference type="ARBA" id="ARBA00023125"/>
    </source>
</evidence>
<comment type="caution">
    <text evidence="4">The sequence shown here is derived from an EMBL/GenBank/DDBJ whole genome shotgun (WGS) entry which is preliminary data.</text>
</comment>
<evidence type="ECO:0000256" key="2">
    <source>
        <dbReference type="PROSITE-ProRule" id="PRU00335"/>
    </source>
</evidence>
<evidence type="ECO:0000313" key="4">
    <source>
        <dbReference type="EMBL" id="MBP1040070.1"/>
    </source>
</evidence>
<protein>
    <submittedName>
        <fullName evidence="4">TetR/AcrR family transcriptional regulator</fullName>
    </submittedName>
</protein>
<dbReference type="RefSeq" id="WP_209524967.1">
    <property type="nucleotide sequence ID" value="NZ_JAEEGA010000002.1"/>
</dbReference>
<gene>
    <name evidence="4" type="ORF">I6N95_03490</name>
</gene>
<dbReference type="Gene3D" id="1.10.357.10">
    <property type="entry name" value="Tetracycline Repressor, domain 2"/>
    <property type="match status" value="1"/>
</dbReference>
<keyword evidence="1 2" id="KW-0238">DNA-binding</keyword>
<dbReference type="PANTHER" id="PTHR43479">
    <property type="entry name" value="ACREF/ENVCD OPERON REPRESSOR-RELATED"/>
    <property type="match status" value="1"/>
</dbReference>
<accession>A0A940P2Y5</accession>
<feature type="DNA-binding region" description="H-T-H motif" evidence="2">
    <location>
        <begin position="31"/>
        <end position="50"/>
    </location>
</feature>
<dbReference type="AlphaFoldDB" id="A0A940P2Y5"/>
<keyword evidence="5" id="KW-1185">Reference proteome</keyword>
<dbReference type="PROSITE" id="PS01081">
    <property type="entry name" value="HTH_TETR_1"/>
    <property type="match status" value="1"/>
</dbReference>
<dbReference type="InterPro" id="IPR009057">
    <property type="entry name" value="Homeodomain-like_sf"/>
</dbReference>
<evidence type="ECO:0000259" key="3">
    <source>
        <dbReference type="PROSITE" id="PS50977"/>
    </source>
</evidence>
<feature type="domain" description="HTH tetR-type" evidence="3">
    <location>
        <begin position="8"/>
        <end position="68"/>
    </location>
</feature>
<dbReference type="PROSITE" id="PS50977">
    <property type="entry name" value="HTH_TETR_2"/>
    <property type="match status" value="1"/>
</dbReference>
<dbReference type="GO" id="GO:0003677">
    <property type="term" value="F:DNA binding"/>
    <property type="evidence" value="ECO:0007669"/>
    <property type="project" value="UniProtKB-UniRule"/>
</dbReference>
<dbReference type="PRINTS" id="PR00455">
    <property type="entry name" value="HTHTETR"/>
</dbReference>
<name>A0A940P2Y5_9ENTE</name>
<sequence length="200" mass="22803">MRISKNPQVRKEEIIKIAEELFLAQGIEKTSIAQIARSVGVAKGLVYYYFNTKEEVLEGVIKDIAMQQVVFLKDHLALESTTFFERLLILIDAYYNIYPCKIAGISNIFQLEHQLVSLFHRQFVEECGEIYAEIILEGRKLGYLMGVYPEETLIMTLEGVFGLSNLRQVSKEQIALLVEQALDLPDNSLVAISNRLLNED</sequence>
<dbReference type="InterPro" id="IPR001647">
    <property type="entry name" value="HTH_TetR"/>
</dbReference>
<proteinExistence type="predicted"/>
<dbReference type="EMBL" id="JAEEGA010000002">
    <property type="protein sequence ID" value="MBP1040070.1"/>
    <property type="molecule type" value="Genomic_DNA"/>
</dbReference>
<dbReference type="SUPFAM" id="SSF46689">
    <property type="entry name" value="Homeodomain-like"/>
    <property type="match status" value="1"/>
</dbReference>
<evidence type="ECO:0000313" key="5">
    <source>
        <dbReference type="Proteomes" id="UP000674938"/>
    </source>
</evidence>
<dbReference type="Proteomes" id="UP000674938">
    <property type="component" value="Unassembled WGS sequence"/>
</dbReference>
<dbReference type="PANTHER" id="PTHR43479:SF11">
    <property type="entry name" value="ACREF_ENVCD OPERON REPRESSOR-RELATED"/>
    <property type="match status" value="1"/>
</dbReference>
<organism evidence="4 5">
    <name type="scientific">Vagococcus allomyrinae</name>
    <dbReference type="NCBI Taxonomy" id="2794353"/>
    <lineage>
        <taxon>Bacteria</taxon>
        <taxon>Bacillati</taxon>
        <taxon>Bacillota</taxon>
        <taxon>Bacilli</taxon>
        <taxon>Lactobacillales</taxon>
        <taxon>Enterococcaceae</taxon>
        <taxon>Vagococcus</taxon>
    </lineage>
</organism>
<dbReference type="InterPro" id="IPR050624">
    <property type="entry name" value="HTH-type_Tx_Regulator"/>
</dbReference>
<reference evidence="4" key="1">
    <citation type="submission" date="2020-12" db="EMBL/GenBank/DDBJ databases">
        <title>Vagococcus allomyrinae sp. nov. and Enterococcus lavae sp. nov., isolated from the larvae of Allomyrina dichotoma.</title>
        <authorList>
            <person name="Lee S.D."/>
        </authorList>
    </citation>
    <scope>NUCLEOTIDE SEQUENCE</scope>
    <source>
        <strain evidence="4">BWB3-3</strain>
    </source>
</reference>